<dbReference type="PROSITE" id="PS50850">
    <property type="entry name" value="MFS"/>
    <property type="match status" value="1"/>
</dbReference>
<organism evidence="8 9">
    <name type="scientific">Magnetospirillum moscoviense</name>
    <dbReference type="NCBI Taxonomy" id="1437059"/>
    <lineage>
        <taxon>Bacteria</taxon>
        <taxon>Pseudomonadati</taxon>
        <taxon>Pseudomonadota</taxon>
        <taxon>Alphaproteobacteria</taxon>
        <taxon>Rhodospirillales</taxon>
        <taxon>Rhodospirillaceae</taxon>
        <taxon>Magnetospirillum</taxon>
    </lineage>
</organism>
<feature type="transmembrane region" description="Helical" evidence="6">
    <location>
        <begin position="54"/>
        <end position="75"/>
    </location>
</feature>
<proteinExistence type="predicted"/>
<comment type="caution">
    <text evidence="8">The sequence shown here is derived from an EMBL/GenBank/DDBJ whole genome shotgun (WGS) entry which is preliminary data.</text>
</comment>
<sequence length="431" mass="45243">MTGDVTEKKPSWRDAFAVYGDRRIVTILLLGFSSGLPLALTGSTLAVWLTEAGVSLKTIGLFALVGTPYTFKFVWAPLVDQMRLPGLTGAFGRRRAWMLATQAALIGALLALGATDPALQTERVALLALLVAFCSASQDIVIDAYRVEILDKPQYGAGAAAVQFGYRVAMLVSGAGALLLAQFSGSWAVTYVAMAGLVGVGMVTVLANPEPNAPPLVLAATIAGRLRQAVIEPFADMARRSGRFILAVLAFVLLYKLGDAFAGVMANPFYIMIGFTKAQVATVSKLFGFGATILGTFLGGVVVARYGLWKSLLGCGLLQMLSNLMFAWQASVGADVYALTLTIAVENLSGGLGSAAFVAYISGLCSLRFTGTQYALLSSLAAVGRTLVASSAGQLAESLGWVDFFLVSTLVALPGLILLVALRRRLLPPDP</sequence>
<dbReference type="AlphaFoldDB" id="A0A178MP86"/>
<dbReference type="GO" id="GO:0008521">
    <property type="term" value="F:acetyl-CoA transmembrane transporter activity"/>
    <property type="evidence" value="ECO:0007669"/>
    <property type="project" value="InterPro"/>
</dbReference>
<evidence type="ECO:0000256" key="3">
    <source>
        <dbReference type="ARBA" id="ARBA00022692"/>
    </source>
</evidence>
<feature type="transmembrane region" description="Helical" evidence="6">
    <location>
        <begin position="336"/>
        <end position="362"/>
    </location>
</feature>
<feature type="transmembrane region" description="Helical" evidence="6">
    <location>
        <begin position="157"/>
        <end position="181"/>
    </location>
</feature>
<dbReference type="EMBL" id="LWQU01000140">
    <property type="protein sequence ID" value="OAN50401.1"/>
    <property type="molecule type" value="Genomic_DNA"/>
</dbReference>
<dbReference type="STRING" id="1437059.A6A05_12625"/>
<name>A0A178MP86_9PROT</name>
<keyword evidence="5 6" id="KW-0472">Membrane</keyword>
<dbReference type="InterPro" id="IPR004752">
    <property type="entry name" value="AmpG_permease/AT-1"/>
</dbReference>
<feature type="transmembrane region" description="Helical" evidence="6">
    <location>
        <begin position="286"/>
        <end position="304"/>
    </location>
</feature>
<feature type="transmembrane region" description="Helical" evidence="6">
    <location>
        <begin position="244"/>
        <end position="266"/>
    </location>
</feature>
<feature type="transmembrane region" description="Helical" evidence="6">
    <location>
        <begin position="187"/>
        <end position="207"/>
    </location>
</feature>
<evidence type="ECO:0000256" key="1">
    <source>
        <dbReference type="ARBA" id="ARBA00004141"/>
    </source>
</evidence>
<keyword evidence="4 6" id="KW-1133">Transmembrane helix</keyword>
<dbReference type="Proteomes" id="UP000078543">
    <property type="component" value="Unassembled WGS sequence"/>
</dbReference>
<dbReference type="InterPro" id="IPR036259">
    <property type="entry name" value="MFS_trans_sf"/>
</dbReference>
<evidence type="ECO:0000259" key="7">
    <source>
        <dbReference type="PROSITE" id="PS50850"/>
    </source>
</evidence>
<dbReference type="GO" id="GO:0016020">
    <property type="term" value="C:membrane"/>
    <property type="evidence" value="ECO:0007669"/>
    <property type="project" value="UniProtKB-SubCell"/>
</dbReference>
<keyword evidence="2" id="KW-0813">Transport</keyword>
<dbReference type="OrthoDB" id="9787815at2"/>
<accession>A0A178MP86</accession>
<feature type="transmembrane region" description="Helical" evidence="6">
    <location>
        <begin position="24"/>
        <end position="48"/>
    </location>
</feature>
<dbReference type="RefSeq" id="WP_068500471.1">
    <property type="nucleotide sequence ID" value="NZ_LWQU01000140.1"/>
</dbReference>
<dbReference type="InterPro" id="IPR020846">
    <property type="entry name" value="MFS_dom"/>
</dbReference>
<dbReference type="SUPFAM" id="SSF103473">
    <property type="entry name" value="MFS general substrate transporter"/>
    <property type="match status" value="1"/>
</dbReference>
<feature type="transmembrane region" description="Helical" evidence="6">
    <location>
        <begin position="404"/>
        <end position="422"/>
    </location>
</feature>
<feature type="transmembrane region" description="Helical" evidence="6">
    <location>
        <begin position="96"/>
        <end position="114"/>
    </location>
</feature>
<dbReference type="InterPro" id="IPR024371">
    <property type="entry name" value="AcetylCoA_trans_1-like"/>
</dbReference>
<feature type="domain" description="Major facilitator superfamily (MFS) profile" evidence="7">
    <location>
        <begin position="23"/>
        <end position="427"/>
    </location>
</feature>
<gene>
    <name evidence="8" type="ORF">A6A05_12625</name>
</gene>
<protein>
    <submittedName>
        <fullName evidence="8">MFS transporter permease</fullName>
    </submittedName>
</protein>
<reference evidence="8 9" key="1">
    <citation type="submission" date="2016-04" db="EMBL/GenBank/DDBJ databases">
        <title>Draft genome sequence of freshwater magnetotactic bacteria Magnetospirillum marisnigri SP-1 and Magnetospirillum moscoviense BB-1.</title>
        <authorList>
            <person name="Koziaeva V."/>
            <person name="Dziuba M.V."/>
            <person name="Ivanov T.M."/>
            <person name="Kuznetsov B."/>
            <person name="Grouzdev D.S."/>
        </authorList>
    </citation>
    <scope>NUCLEOTIDE SEQUENCE [LARGE SCALE GENOMIC DNA]</scope>
    <source>
        <strain evidence="8 9">BB-1</strain>
    </source>
</reference>
<evidence type="ECO:0000313" key="8">
    <source>
        <dbReference type="EMBL" id="OAN50401.1"/>
    </source>
</evidence>
<keyword evidence="9" id="KW-1185">Reference proteome</keyword>
<evidence type="ECO:0000256" key="2">
    <source>
        <dbReference type="ARBA" id="ARBA00022448"/>
    </source>
</evidence>
<dbReference type="CDD" id="cd17486">
    <property type="entry name" value="MFS_AmpG_like"/>
    <property type="match status" value="1"/>
</dbReference>
<evidence type="ECO:0000313" key="9">
    <source>
        <dbReference type="Proteomes" id="UP000078543"/>
    </source>
</evidence>
<evidence type="ECO:0000256" key="4">
    <source>
        <dbReference type="ARBA" id="ARBA00022989"/>
    </source>
</evidence>
<dbReference type="Gene3D" id="1.20.1250.20">
    <property type="entry name" value="MFS general substrate transporter like domains"/>
    <property type="match status" value="2"/>
</dbReference>
<dbReference type="PANTHER" id="PTHR12778">
    <property type="entry name" value="SOLUTE CARRIER FAMILY 33 ACETYL-COA TRANSPORTER -RELATED"/>
    <property type="match status" value="1"/>
</dbReference>
<evidence type="ECO:0000256" key="5">
    <source>
        <dbReference type="ARBA" id="ARBA00023136"/>
    </source>
</evidence>
<comment type="subcellular location">
    <subcellularLocation>
        <location evidence="1">Membrane</location>
        <topology evidence="1">Multi-pass membrane protein</topology>
    </subcellularLocation>
</comment>
<dbReference type="GO" id="GO:0035348">
    <property type="term" value="P:acetyl-CoA transmembrane transport"/>
    <property type="evidence" value="ECO:0007669"/>
    <property type="project" value="InterPro"/>
</dbReference>
<dbReference type="Pfam" id="PF13000">
    <property type="entry name" value="Acatn"/>
    <property type="match status" value="1"/>
</dbReference>
<evidence type="ECO:0000256" key="6">
    <source>
        <dbReference type="SAM" id="Phobius"/>
    </source>
</evidence>
<dbReference type="PANTHER" id="PTHR12778:SF10">
    <property type="entry name" value="MAJOR FACILITATOR SUPERFAMILY DOMAIN-CONTAINING PROTEIN 3"/>
    <property type="match status" value="1"/>
</dbReference>
<keyword evidence="3 6" id="KW-0812">Transmembrane</keyword>
<dbReference type="NCBIfam" id="TIGR00901">
    <property type="entry name" value="2A0125"/>
    <property type="match status" value="1"/>
</dbReference>